<evidence type="ECO:0000313" key="1">
    <source>
        <dbReference type="Proteomes" id="UP000887572"/>
    </source>
</evidence>
<proteinExistence type="predicted"/>
<organism evidence="1 2">
    <name type="scientific">Globodera rostochiensis</name>
    <name type="common">Golden nematode worm</name>
    <name type="synonym">Heterodera rostochiensis</name>
    <dbReference type="NCBI Taxonomy" id="31243"/>
    <lineage>
        <taxon>Eukaryota</taxon>
        <taxon>Metazoa</taxon>
        <taxon>Ecdysozoa</taxon>
        <taxon>Nematoda</taxon>
        <taxon>Chromadorea</taxon>
        <taxon>Rhabditida</taxon>
        <taxon>Tylenchina</taxon>
        <taxon>Tylenchomorpha</taxon>
        <taxon>Tylenchoidea</taxon>
        <taxon>Heteroderidae</taxon>
        <taxon>Heteroderinae</taxon>
        <taxon>Globodera</taxon>
    </lineage>
</organism>
<keyword evidence="1" id="KW-1185">Reference proteome</keyword>
<name>A0A914GUZ8_GLORO</name>
<sequence>MGMGTGVGAVRGPCRRGFRLQAVDLLLPSENGLQTVLELVGRPIRFFLLRFKNFIQHEAGKPLLHFHLEGGGVVRLILLAHLHTYAFDLVDEGAEVGTKGIAASDEGQFPKGVVEGPSEWRRGAEYFGGGGFQRRALRAHGARIIPKTVHLDSARTLRRARFSAARLGAEV</sequence>
<accession>A0A914GUZ8</accession>
<protein>
    <submittedName>
        <fullName evidence="2">Uncharacterized protein</fullName>
    </submittedName>
</protein>
<reference evidence="2" key="1">
    <citation type="submission" date="2022-11" db="UniProtKB">
        <authorList>
            <consortium name="WormBaseParasite"/>
        </authorList>
    </citation>
    <scope>IDENTIFICATION</scope>
</reference>
<dbReference type="AlphaFoldDB" id="A0A914GUZ8"/>
<evidence type="ECO:0000313" key="2">
    <source>
        <dbReference type="WBParaSite" id="Gr19_v10_g11432.t1"/>
    </source>
</evidence>
<dbReference type="Proteomes" id="UP000887572">
    <property type="component" value="Unplaced"/>
</dbReference>
<dbReference type="WBParaSite" id="Gr19_v10_g11432.t1">
    <property type="protein sequence ID" value="Gr19_v10_g11432.t1"/>
    <property type="gene ID" value="Gr19_v10_g11432"/>
</dbReference>